<reference evidence="1 2" key="1">
    <citation type="journal article" date="2016" name="Nat. Commun.">
        <title>Thousands of microbial genomes shed light on interconnected biogeochemical processes in an aquifer system.</title>
        <authorList>
            <person name="Anantharaman K."/>
            <person name="Brown C.T."/>
            <person name="Hug L.A."/>
            <person name="Sharon I."/>
            <person name="Castelle C.J."/>
            <person name="Probst A.J."/>
            <person name="Thomas B.C."/>
            <person name="Singh A."/>
            <person name="Wilkins M.J."/>
            <person name="Karaoz U."/>
            <person name="Brodie E.L."/>
            <person name="Williams K.H."/>
            <person name="Hubbard S.S."/>
            <person name="Banfield J.F."/>
        </authorList>
    </citation>
    <scope>NUCLEOTIDE SEQUENCE [LARGE SCALE GENOMIC DNA]</scope>
</reference>
<comment type="caution">
    <text evidence="1">The sequence shown here is derived from an EMBL/GenBank/DDBJ whole genome shotgun (WGS) entry which is preliminary data.</text>
</comment>
<dbReference type="AlphaFoldDB" id="A0A1G2HVZ8"/>
<evidence type="ECO:0000313" key="1">
    <source>
        <dbReference type="EMBL" id="OGZ66579.1"/>
    </source>
</evidence>
<sequence>MNSRKILILFTGKKISQTDKIFKIKDGFECWNLKKFTLDDLIIVLKKKIPPINKNVLRNYKLNTRRNDMFGITEKEYEECSWALLLPDGLNGSNLGNYSEIIFLLNLYSSKFLYPLFYGSHFGIMQVAHEKSIFEFAHYQNQANIFKKKEFTSFFEKMLPQTQYADWQRDRIEKWSDEDWRLFVAGWLYQGLKEYDNSKNIFGWQRESADMAAILESLFTAGDTKNEEIIYRLCKRIAVLLSWKFPDIEKEIKDLYSQRSSFVHGSFFAQIAKDSKRNHDKMPIPNFDMLYRKKEYVRLALLAYLHLAELVKDNPKLFKNRKTIMNILEEAIIDMDLRKLLIKETKELFSLIPEPNFKFH</sequence>
<gene>
    <name evidence="1" type="ORF">A3C58_02650</name>
</gene>
<dbReference type="EMBL" id="MHOR01000029">
    <property type="protein sequence ID" value="OGZ66579.1"/>
    <property type="molecule type" value="Genomic_DNA"/>
</dbReference>
<accession>A0A1G2HVZ8</accession>
<protein>
    <submittedName>
        <fullName evidence="1">Uncharacterized protein</fullName>
    </submittedName>
</protein>
<name>A0A1G2HVZ8_9BACT</name>
<evidence type="ECO:0000313" key="2">
    <source>
        <dbReference type="Proteomes" id="UP000178380"/>
    </source>
</evidence>
<dbReference type="STRING" id="1802205.A3C58_02650"/>
<proteinExistence type="predicted"/>
<dbReference type="Proteomes" id="UP000178380">
    <property type="component" value="Unassembled WGS sequence"/>
</dbReference>
<organism evidence="1 2">
    <name type="scientific">Candidatus Staskawiczbacteria bacterium RIFCSPHIGHO2_02_FULL_34_10</name>
    <dbReference type="NCBI Taxonomy" id="1802205"/>
    <lineage>
        <taxon>Bacteria</taxon>
        <taxon>Candidatus Staskawicziibacteriota</taxon>
    </lineage>
</organism>